<evidence type="ECO:0000313" key="6">
    <source>
        <dbReference type="EMBL" id="SFR13688.1"/>
    </source>
</evidence>
<proteinExistence type="predicted"/>
<evidence type="ECO:0000256" key="4">
    <source>
        <dbReference type="ARBA" id="ARBA00023136"/>
    </source>
</evidence>
<evidence type="ECO:0000256" key="2">
    <source>
        <dbReference type="ARBA" id="ARBA00022692"/>
    </source>
</evidence>
<feature type="transmembrane region" description="Helical" evidence="5">
    <location>
        <begin position="191"/>
        <end position="219"/>
    </location>
</feature>
<dbReference type="RefSeq" id="WP_092081145.1">
    <property type="nucleotide sequence ID" value="NZ_FOYI01000008.1"/>
</dbReference>
<evidence type="ECO:0000256" key="1">
    <source>
        <dbReference type="ARBA" id="ARBA00004141"/>
    </source>
</evidence>
<keyword evidence="3 5" id="KW-1133">Transmembrane helix</keyword>
<dbReference type="EMBL" id="FOYI01000008">
    <property type="protein sequence ID" value="SFR13688.1"/>
    <property type="molecule type" value="Genomic_DNA"/>
</dbReference>
<keyword evidence="4 5" id="KW-0472">Membrane</keyword>
<evidence type="ECO:0000256" key="3">
    <source>
        <dbReference type="ARBA" id="ARBA00022989"/>
    </source>
</evidence>
<feature type="transmembrane region" description="Helical" evidence="5">
    <location>
        <begin position="126"/>
        <end position="146"/>
    </location>
</feature>
<reference evidence="6 7" key="1">
    <citation type="submission" date="2016-10" db="EMBL/GenBank/DDBJ databases">
        <authorList>
            <person name="de Groot N.N."/>
        </authorList>
    </citation>
    <scope>NUCLEOTIDE SEQUENCE [LARGE SCALE GENOMIC DNA]</scope>
    <source>
        <strain evidence="7">KMM 9023,NRIC 0796,JCM 17311,KCTC 23692</strain>
    </source>
</reference>
<feature type="transmembrane region" description="Helical" evidence="5">
    <location>
        <begin position="21"/>
        <end position="49"/>
    </location>
</feature>
<feature type="transmembrane region" description="Helical" evidence="5">
    <location>
        <begin position="152"/>
        <end position="171"/>
    </location>
</feature>
<dbReference type="STRING" id="871652.SAMN04515673_1089"/>
<comment type="subcellular location">
    <subcellularLocation>
        <location evidence="1">Membrane</location>
        <topology evidence="1">Multi-pass membrane protein</topology>
    </subcellularLocation>
</comment>
<dbReference type="Proteomes" id="UP000199302">
    <property type="component" value="Unassembled WGS sequence"/>
</dbReference>
<keyword evidence="7" id="KW-1185">Reference proteome</keyword>
<dbReference type="Pfam" id="PF07264">
    <property type="entry name" value="EI24"/>
    <property type="match status" value="1"/>
</dbReference>
<evidence type="ECO:0000256" key="5">
    <source>
        <dbReference type="SAM" id="Phobius"/>
    </source>
</evidence>
<feature type="transmembrane region" description="Helical" evidence="5">
    <location>
        <begin position="69"/>
        <end position="95"/>
    </location>
</feature>
<dbReference type="InterPro" id="IPR059112">
    <property type="entry name" value="CysZ/EI24"/>
</dbReference>
<name>A0A1I6E855_9RHOB</name>
<organism evidence="6 7">
    <name type="scientific">Poseidonocella sedimentorum</name>
    <dbReference type="NCBI Taxonomy" id="871652"/>
    <lineage>
        <taxon>Bacteria</taxon>
        <taxon>Pseudomonadati</taxon>
        <taxon>Pseudomonadota</taxon>
        <taxon>Alphaproteobacteria</taxon>
        <taxon>Rhodobacterales</taxon>
        <taxon>Roseobacteraceae</taxon>
        <taxon>Poseidonocella</taxon>
    </lineage>
</organism>
<protein>
    <submittedName>
        <fullName evidence="6">Uncharacterized protein involved in cysteine biosynthesis</fullName>
    </submittedName>
</protein>
<accession>A0A1I6E855</accession>
<sequence>MISRAILLALGQLGDARFRAVLLRGLGLTAGLLLAFLLALFWGVGALVGDTLRLPLIGEVGWVDSVASWSALLLGIVLSSFMMVPVASAFTSLFLEQVAQAVEDEHYPGLPAARPVPFADALRDTLGFLGLLLVANLGAFILALIFPPFAPIIFWAVNGFLLGREYFQIAAMRRVGRVEARALRDRHRMSIWVAGVVMAIPLTVPLLNLIVPVIGAAVFTHLFHLLPGAPSGRPSRDRAR</sequence>
<dbReference type="AlphaFoldDB" id="A0A1I6E855"/>
<evidence type="ECO:0000313" key="7">
    <source>
        <dbReference type="Proteomes" id="UP000199302"/>
    </source>
</evidence>
<gene>
    <name evidence="6" type="ORF">SAMN04515673_1089</name>
</gene>
<dbReference type="OrthoDB" id="5421146at2"/>
<keyword evidence="2 5" id="KW-0812">Transmembrane</keyword>